<dbReference type="EMBL" id="ASHM01084648">
    <property type="protein sequence ID" value="PNX61196.1"/>
    <property type="molecule type" value="Genomic_DNA"/>
</dbReference>
<reference evidence="1 2" key="2">
    <citation type="journal article" date="2017" name="Front. Plant Sci.">
        <title>Gene Classification and Mining of Molecular Markers Useful in Red Clover (Trifolium pratense) Breeding.</title>
        <authorList>
            <person name="Istvanek J."/>
            <person name="Dluhosova J."/>
            <person name="Dluhos P."/>
            <person name="Patkova L."/>
            <person name="Nedelnik J."/>
            <person name="Repkova J."/>
        </authorList>
    </citation>
    <scope>NUCLEOTIDE SEQUENCE [LARGE SCALE GENOMIC DNA]</scope>
    <source>
        <strain evidence="2">cv. Tatra</strain>
        <tissue evidence="1">Young leaves</tissue>
    </source>
</reference>
<reference evidence="1 2" key="1">
    <citation type="journal article" date="2014" name="Am. J. Bot.">
        <title>Genome assembly and annotation for red clover (Trifolium pratense; Fabaceae).</title>
        <authorList>
            <person name="Istvanek J."/>
            <person name="Jaros M."/>
            <person name="Krenek A."/>
            <person name="Repkova J."/>
        </authorList>
    </citation>
    <scope>NUCLEOTIDE SEQUENCE [LARGE SCALE GENOMIC DNA]</scope>
    <source>
        <strain evidence="2">cv. Tatra</strain>
        <tissue evidence="1">Young leaves</tissue>
    </source>
</reference>
<proteinExistence type="predicted"/>
<feature type="non-terminal residue" evidence="1">
    <location>
        <position position="1"/>
    </location>
</feature>
<dbReference type="AlphaFoldDB" id="A0A2K3K4K4"/>
<organism evidence="1 2">
    <name type="scientific">Trifolium pratense</name>
    <name type="common">Red clover</name>
    <dbReference type="NCBI Taxonomy" id="57577"/>
    <lineage>
        <taxon>Eukaryota</taxon>
        <taxon>Viridiplantae</taxon>
        <taxon>Streptophyta</taxon>
        <taxon>Embryophyta</taxon>
        <taxon>Tracheophyta</taxon>
        <taxon>Spermatophyta</taxon>
        <taxon>Magnoliopsida</taxon>
        <taxon>eudicotyledons</taxon>
        <taxon>Gunneridae</taxon>
        <taxon>Pentapetalae</taxon>
        <taxon>rosids</taxon>
        <taxon>fabids</taxon>
        <taxon>Fabales</taxon>
        <taxon>Fabaceae</taxon>
        <taxon>Papilionoideae</taxon>
        <taxon>50 kb inversion clade</taxon>
        <taxon>NPAAA clade</taxon>
        <taxon>Hologalegina</taxon>
        <taxon>IRL clade</taxon>
        <taxon>Trifolieae</taxon>
        <taxon>Trifolium</taxon>
    </lineage>
</organism>
<comment type="caution">
    <text evidence="1">The sequence shown here is derived from an EMBL/GenBank/DDBJ whole genome shotgun (WGS) entry which is preliminary data.</text>
</comment>
<evidence type="ECO:0000313" key="1">
    <source>
        <dbReference type="EMBL" id="PNX61196.1"/>
    </source>
</evidence>
<gene>
    <name evidence="1" type="ORF">L195_g052329</name>
</gene>
<dbReference type="Proteomes" id="UP000236291">
    <property type="component" value="Unassembled WGS sequence"/>
</dbReference>
<protein>
    <submittedName>
        <fullName evidence="1">Uncharacterized protein</fullName>
    </submittedName>
</protein>
<accession>A0A2K3K4K4</accession>
<name>A0A2K3K4K4_TRIPR</name>
<sequence length="63" mass="6862">GIGKAQDLQLTDSTQAIILRNNSTITFSSLAKKITEFLQVDQSTIEGSSSQADVHYLYACLVK</sequence>
<evidence type="ECO:0000313" key="2">
    <source>
        <dbReference type="Proteomes" id="UP000236291"/>
    </source>
</evidence>